<organism evidence="2 3">
    <name type="scientific">Stylosanthes scabra</name>
    <dbReference type="NCBI Taxonomy" id="79078"/>
    <lineage>
        <taxon>Eukaryota</taxon>
        <taxon>Viridiplantae</taxon>
        <taxon>Streptophyta</taxon>
        <taxon>Embryophyta</taxon>
        <taxon>Tracheophyta</taxon>
        <taxon>Spermatophyta</taxon>
        <taxon>Magnoliopsida</taxon>
        <taxon>eudicotyledons</taxon>
        <taxon>Gunneridae</taxon>
        <taxon>Pentapetalae</taxon>
        <taxon>rosids</taxon>
        <taxon>fabids</taxon>
        <taxon>Fabales</taxon>
        <taxon>Fabaceae</taxon>
        <taxon>Papilionoideae</taxon>
        <taxon>50 kb inversion clade</taxon>
        <taxon>dalbergioids sensu lato</taxon>
        <taxon>Dalbergieae</taxon>
        <taxon>Pterocarpus clade</taxon>
        <taxon>Stylosanthes</taxon>
    </lineage>
</organism>
<evidence type="ECO:0000256" key="1">
    <source>
        <dbReference type="SAM" id="MobiDB-lite"/>
    </source>
</evidence>
<dbReference type="Proteomes" id="UP001341840">
    <property type="component" value="Unassembled WGS sequence"/>
</dbReference>
<accession>A0ABU6Y6V9</accession>
<gene>
    <name evidence="2" type="ORF">PIB30_016254</name>
</gene>
<comment type="caution">
    <text evidence="2">The sequence shown here is derived from an EMBL/GenBank/DDBJ whole genome shotgun (WGS) entry which is preliminary data.</text>
</comment>
<sequence>MDNSQRESIKYCRIFSCNSHHTDECPQLQEDNVVASTHNYYSATAIPPYNKQYYTQWWKEEQPNQWGPTQQNQPRQPYNYNQPQNNQSIRYQPRTTINNTLQQLTIQ</sequence>
<proteinExistence type="predicted"/>
<name>A0ABU6Y6V9_9FABA</name>
<dbReference type="EMBL" id="JASCZI010241701">
    <property type="protein sequence ID" value="MED6205271.1"/>
    <property type="molecule type" value="Genomic_DNA"/>
</dbReference>
<reference evidence="2 3" key="1">
    <citation type="journal article" date="2023" name="Plants (Basel)">
        <title>Bridging the Gap: Combining Genomics and Transcriptomics Approaches to Understand Stylosanthes scabra, an Orphan Legume from the Brazilian Caatinga.</title>
        <authorList>
            <person name="Ferreira-Neto J.R.C."/>
            <person name="da Silva M.D."/>
            <person name="Binneck E."/>
            <person name="de Melo N.F."/>
            <person name="da Silva R.H."/>
            <person name="de Melo A.L.T.M."/>
            <person name="Pandolfi V."/>
            <person name="Bustamante F.O."/>
            <person name="Brasileiro-Vidal A.C."/>
            <person name="Benko-Iseppon A.M."/>
        </authorList>
    </citation>
    <scope>NUCLEOTIDE SEQUENCE [LARGE SCALE GENOMIC DNA]</scope>
    <source>
        <tissue evidence="2">Leaves</tissue>
    </source>
</reference>
<protein>
    <submittedName>
        <fullName evidence="2">Uncharacterized protein</fullName>
    </submittedName>
</protein>
<evidence type="ECO:0000313" key="2">
    <source>
        <dbReference type="EMBL" id="MED6205271.1"/>
    </source>
</evidence>
<feature type="region of interest" description="Disordered" evidence="1">
    <location>
        <begin position="64"/>
        <end position="96"/>
    </location>
</feature>
<keyword evidence="3" id="KW-1185">Reference proteome</keyword>
<feature type="compositionally biased region" description="Low complexity" evidence="1">
    <location>
        <begin position="70"/>
        <end position="87"/>
    </location>
</feature>
<evidence type="ECO:0000313" key="3">
    <source>
        <dbReference type="Proteomes" id="UP001341840"/>
    </source>
</evidence>